<keyword evidence="4" id="KW-1185">Reference proteome</keyword>
<protein>
    <recommendedName>
        <fullName evidence="2">Amidohydrolase-related domain-containing protein</fullName>
    </recommendedName>
</protein>
<evidence type="ECO:0000313" key="3">
    <source>
        <dbReference type="EMBL" id="KAF1943514.1"/>
    </source>
</evidence>
<dbReference type="EMBL" id="ML976024">
    <property type="protein sequence ID" value="KAF1943514.1"/>
    <property type="molecule type" value="Genomic_DNA"/>
</dbReference>
<accession>A0A6A5SUV1</accession>
<dbReference type="Pfam" id="PF04909">
    <property type="entry name" value="Amidohydro_2"/>
    <property type="match status" value="1"/>
</dbReference>
<evidence type="ECO:0000256" key="1">
    <source>
        <dbReference type="ARBA" id="ARBA00038310"/>
    </source>
</evidence>
<reference evidence="3" key="1">
    <citation type="journal article" date="2020" name="Stud. Mycol.">
        <title>101 Dothideomycetes genomes: a test case for predicting lifestyles and emergence of pathogens.</title>
        <authorList>
            <person name="Haridas S."/>
            <person name="Albert R."/>
            <person name="Binder M."/>
            <person name="Bloem J."/>
            <person name="Labutti K."/>
            <person name="Salamov A."/>
            <person name="Andreopoulos B."/>
            <person name="Baker S."/>
            <person name="Barry K."/>
            <person name="Bills G."/>
            <person name="Bluhm B."/>
            <person name="Cannon C."/>
            <person name="Castanera R."/>
            <person name="Culley D."/>
            <person name="Daum C."/>
            <person name="Ezra D."/>
            <person name="Gonzalez J."/>
            <person name="Henrissat B."/>
            <person name="Kuo A."/>
            <person name="Liang C."/>
            <person name="Lipzen A."/>
            <person name="Lutzoni F."/>
            <person name="Magnuson J."/>
            <person name="Mondo S."/>
            <person name="Nolan M."/>
            <person name="Ohm R."/>
            <person name="Pangilinan J."/>
            <person name="Park H.-J."/>
            <person name="Ramirez L."/>
            <person name="Alfaro M."/>
            <person name="Sun H."/>
            <person name="Tritt A."/>
            <person name="Yoshinaga Y."/>
            <person name="Zwiers L.-H."/>
            <person name="Turgeon B."/>
            <person name="Goodwin S."/>
            <person name="Spatafora J."/>
            <person name="Crous P."/>
            <person name="Grigoriev I."/>
        </authorList>
    </citation>
    <scope>NUCLEOTIDE SEQUENCE</scope>
    <source>
        <strain evidence="3">CBS 161.51</strain>
    </source>
</reference>
<dbReference type="SUPFAM" id="SSF51556">
    <property type="entry name" value="Metallo-dependent hydrolases"/>
    <property type="match status" value="1"/>
</dbReference>
<dbReference type="InterPro" id="IPR032466">
    <property type="entry name" value="Metal_Hydrolase"/>
</dbReference>
<proteinExistence type="inferred from homology"/>
<gene>
    <name evidence="3" type="ORF">EJ02DRAFT_433090</name>
</gene>
<name>A0A6A5SUV1_9PLEO</name>
<comment type="similarity">
    <text evidence="1">Belongs to the metallo-dependent hydrolases superfamily.</text>
</comment>
<dbReference type="Gene3D" id="3.20.20.140">
    <property type="entry name" value="Metal-dependent hydrolases"/>
    <property type="match status" value="1"/>
</dbReference>
<feature type="domain" description="Amidohydrolase-related" evidence="2">
    <location>
        <begin position="211"/>
        <end position="333"/>
    </location>
</feature>
<dbReference type="PANTHER" id="PTHR43569:SF2">
    <property type="entry name" value="AMIDOHYDROLASE-RELATED DOMAIN-CONTAINING PROTEIN"/>
    <property type="match status" value="1"/>
</dbReference>
<dbReference type="InterPro" id="IPR006680">
    <property type="entry name" value="Amidohydro-rel"/>
</dbReference>
<dbReference type="OrthoDB" id="2135488at2759"/>
<dbReference type="Proteomes" id="UP000800038">
    <property type="component" value="Unassembled WGS sequence"/>
</dbReference>
<sequence length="346" mass="38641">MPPSRILDSHIHLWPATACAATNHGWMTPSHQLAKRHGIEDYVKVTGPRPEGGFVYVETDRYLASLEPELKDGQGEEEEWRRKIAEWAKEPLEEVKFLRRIVEGKGEEGDGFADADVDGDEDGDGGLMKACVVWAPFHLGPALFSTYLSIAEEVAGPRLWRRVVGLRYLLQGKAAGEVKALDGVEPLEAVGEMMERVRMWEAKSQLPGNPVKFIINHLAKPPLSPTNPQPDERWRQALTALSTDKDVYMKLSGAFNEFGTPTPSDVPALLTSLAPFLKHISICFPKRVMFGSDWPVCNVGGPRGEEGNWGLWVEVVEAWMNLQAFSEEEREDVWWRAGCSGYGVKF</sequence>
<evidence type="ECO:0000313" key="4">
    <source>
        <dbReference type="Proteomes" id="UP000800038"/>
    </source>
</evidence>
<dbReference type="GO" id="GO:0016787">
    <property type="term" value="F:hydrolase activity"/>
    <property type="evidence" value="ECO:0007669"/>
    <property type="project" value="InterPro"/>
</dbReference>
<evidence type="ECO:0000259" key="2">
    <source>
        <dbReference type="Pfam" id="PF04909"/>
    </source>
</evidence>
<organism evidence="3 4">
    <name type="scientific">Clathrospora elynae</name>
    <dbReference type="NCBI Taxonomy" id="706981"/>
    <lineage>
        <taxon>Eukaryota</taxon>
        <taxon>Fungi</taxon>
        <taxon>Dikarya</taxon>
        <taxon>Ascomycota</taxon>
        <taxon>Pezizomycotina</taxon>
        <taxon>Dothideomycetes</taxon>
        <taxon>Pleosporomycetidae</taxon>
        <taxon>Pleosporales</taxon>
        <taxon>Diademaceae</taxon>
        <taxon>Clathrospora</taxon>
    </lineage>
</organism>
<dbReference type="InterPro" id="IPR052350">
    <property type="entry name" value="Metallo-dep_Lactonases"/>
</dbReference>
<dbReference type="AlphaFoldDB" id="A0A6A5SUV1"/>
<dbReference type="PANTHER" id="PTHR43569">
    <property type="entry name" value="AMIDOHYDROLASE"/>
    <property type="match status" value="1"/>
</dbReference>